<accession>A0A6M3KM38</accession>
<feature type="region of interest" description="Disordered" evidence="1">
    <location>
        <begin position="95"/>
        <end position="115"/>
    </location>
</feature>
<proteinExistence type="predicted"/>
<dbReference type="EMBL" id="MT142486">
    <property type="protein sequence ID" value="QJA82388.1"/>
    <property type="molecule type" value="Genomic_DNA"/>
</dbReference>
<feature type="compositionally biased region" description="Basic and acidic residues" evidence="1">
    <location>
        <begin position="227"/>
        <end position="239"/>
    </location>
</feature>
<feature type="region of interest" description="Disordered" evidence="1">
    <location>
        <begin position="203"/>
        <end position="247"/>
    </location>
</feature>
<feature type="region of interest" description="Disordered" evidence="1">
    <location>
        <begin position="1"/>
        <end position="52"/>
    </location>
</feature>
<gene>
    <name evidence="3" type="ORF">MM415A00409_0014</name>
    <name evidence="2" type="ORF">MM415B00536_0034</name>
</gene>
<reference evidence="3" key="1">
    <citation type="submission" date="2020-03" db="EMBL/GenBank/DDBJ databases">
        <title>The deep terrestrial virosphere.</title>
        <authorList>
            <person name="Holmfeldt K."/>
            <person name="Nilsson E."/>
            <person name="Simone D."/>
            <person name="Lopez-Fernandez M."/>
            <person name="Wu X."/>
            <person name="de Brujin I."/>
            <person name="Lundin D."/>
            <person name="Andersson A."/>
            <person name="Bertilsson S."/>
            <person name="Dopson M."/>
        </authorList>
    </citation>
    <scope>NUCLEOTIDE SEQUENCE</scope>
    <source>
        <strain evidence="3">MM415A00409</strain>
        <strain evidence="2">MM415B00536</strain>
    </source>
</reference>
<evidence type="ECO:0000256" key="1">
    <source>
        <dbReference type="SAM" id="MobiDB-lite"/>
    </source>
</evidence>
<dbReference type="AlphaFoldDB" id="A0A6M3KM38"/>
<sequence length="247" mass="27337">MLEGESKPQEGAEGIVEAGSEEIQPKEELGEVQPGAEGEPQKETTEDAPLTRAEVEKIKAELSSKLNSETAAAQAIAAQAELRAQIAERQTIEMKASIADQKEVDEGTITSTEAQNRAYQRARYQALAPQREKQGKMMAAQDIGERYGVNPYDLLKDQSIRSPQDMEARAKAIVDKTRVEKETAQAKTIRELTDRIRVLEQGGETYLSGEHGQESTKSFEGMAPVDIAREAYGPRETAKRQKLKQRH</sequence>
<dbReference type="EMBL" id="MT141513">
    <property type="protein sequence ID" value="QJA64133.1"/>
    <property type="molecule type" value="Genomic_DNA"/>
</dbReference>
<evidence type="ECO:0000313" key="3">
    <source>
        <dbReference type="EMBL" id="QJA82388.1"/>
    </source>
</evidence>
<protein>
    <submittedName>
        <fullName evidence="3">Uncharacterized protein</fullName>
    </submittedName>
</protein>
<evidence type="ECO:0000313" key="2">
    <source>
        <dbReference type="EMBL" id="QJA64133.1"/>
    </source>
</evidence>
<name>A0A6M3KM38_9ZZZZ</name>
<feature type="compositionally biased region" description="Basic and acidic residues" evidence="1">
    <location>
        <begin position="1"/>
        <end position="10"/>
    </location>
</feature>
<organism evidence="3">
    <name type="scientific">viral metagenome</name>
    <dbReference type="NCBI Taxonomy" id="1070528"/>
    <lineage>
        <taxon>unclassified sequences</taxon>
        <taxon>metagenomes</taxon>
        <taxon>organismal metagenomes</taxon>
    </lineage>
</organism>